<gene>
    <name evidence="1" type="ORF">Cgig2_009126</name>
</gene>
<protein>
    <submittedName>
        <fullName evidence="1">Uncharacterized protein</fullName>
    </submittedName>
</protein>
<comment type="caution">
    <text evidence="1">The sequence shown here is derived from an EMBL/GenBank/DDBJ whole genome shotgun (WGS) entry which is preliminary data.</text>
</comment>
<proteinExistence type="predicted"/>
<dbReference type="AlphaFoldDB" id="A0A9Q1K2P9"/>
<evidence type="ECO:0000313" key="2">
    <source>
        <dbReference type="Proteomes" id="UP001153076"/>
    </source>
</evidence>
<evidence type="ECO:0000313" key="1">
    <source>
        <dbReference type="EMBL" id="KAJ8435370.1"/>
    </source>
</evidence>
<keyword evidence="2" id="KW-1185">Reference proteome</keyword>
<sequence length="191" mass="21734">MSNASPNRYGKPKCIVPNKAEDSNALIRRILIDTGIRYHGRDLACLMNPNRGFRLQKINTIKVICHLVWIGPKCTANNIIVEGPTLYKIKEKMALIICNSDMNRMMVVYENYMGIAKECYLVSIKPAMEKRRVFNFHSAVCKDEETPSQATYLYEGIEHMPNDNRTLKTPSPRNCEQCSNNASGFWTVNVG</sequence>
<name>A0A9Q1K2P9_9CARY</name>
<dbReference type="EMBL" id="JAKOGI010000419">
    <property type="protein sequence ID" value="KAJ8435370.1"/>
    <property type="molecule type" value="Genomic_DNA"/>
</dbReference>
<reference evidence="1" key="1">
    <citation type="submission" date="2022-04" db="EMBL/GenBank/DDBJ databases">
        <title>Carnegiea gigantea Genome sequencing and assembly v2.</title>
        <authorList>
            <person name="Copetti D."/>
            <person name="Sanderson M.J."/>
            <person name="Burquez A."/>
            <person name="Wojciechowski M.F."/>
        </authorList>
    </citation>
    <scope>NUCLEOTIDE SEQUENCE</scope>
    <source>
        <strain evidence="1">SGP5-SGP5p</strain>
        <tissue evidence="1">Aerial part</tissue>
    </source>
</reference>
<accession>A0A9Q1K2P9</accession>
<dbReference type="Proteomes" id="UP001153076">
    <property type="component" value="Unassembled WGS sequence"/>
</dbReference>
<organism evidence="1 2">
    <name type="scientific">Carnegiea gigantea</name>
    <dbReference type="NCBI Taxonomy" id="171969"/>
    <lineage>
        <taxon>Eukaryota</taxon>
        <taxon>Viridiplantae</taxon>
        <taxon>Streptophyta</taxon>
        <taxon>Embryophyta</taxon>
        <taxon>Tracheophyta</taxon>
        <taxon>Spermatophyta</taxon>
        <taxon>Magnoliopsida</taxon>
        <taxon>eudicotyledons</taxon>
        <taxon>Gunneridae</taxon>
        <taxon>Pentapetalae</taxon>
        <taxon>Caryophyllales</taxon>
        <taxon>Cactineae</taxon>
        <taxon>Cactaceae</taxon>
        <taxon>Cactoideae</taxon>
        <taxon>Echinocereeae</taxon>
        <taxon>Carnegiea</taxon>
    </lineage>
</organism>